<keyword evidence="3" id="KW-1185">Reference proteome</keyword>
<accession>A0A1Q2CEA1</accession>
<protein>
    <recommendedName>
        <fullName evidence="1">ASCH domain-containing protein</fullName>
    </recommendedName>
</protein>
<dbReference type="OrthoDB" id="9807542at2"/>
<dbReference type="PANTHER" id="PTHR39203:SF1">
    <property type="entry name" value="CYTOPLASMIC PROTEIN"/>
    <property type="match status" value="1"/>
</dbReference>
<dbReference type="Pfam" id="PF04266">
    <property type="entry name" value="ASCH"/>
    <property type="match status" value="1"/>
</dbReference>
<evidence type="ECO:0000313" key="3">
    <source>
        <dbReference type="Proteomes" id="UP000188324"/>
    </source>
</evidence>
<name>A0A1Q2CEA1_9ACTN</name>
<dbReference type="EMBL" id="CP019605">
    <property type="protein sequence ID" value="AQP44428.1"/>
    <property type="molecule type" value="Genomic_DNA"/>
</dbReference>
<proteinExistence type="predicted"/>
<dbReference type="AlphaFoldDB" id="A0A1Q2CEA1"/>
<evidence type="ECO:0000259" key="1">
    <source>
        <dbReference type="SMART" id="SM01022"/>
    </source>
</evidence>
<feature type="domain" description="ASCH" evidence="1">
    <location>
        <begin position="39"/>
        <end position="157"/>
    </location>
</feature>
<dbReference type="InterPro" id="IPR009326">
    <property type="entry name" value="DUF984"/>
</dbReference>
<sequence length="161" mass="17176">MGGVDINTFWEHSRNGANLSPLAEWIGQRVRGTVPPPAVAFGQTPAEAEQLARAVLAGQKTTATSMLWQYDDDIPLPEMGDLAIVVDGAGTPRALILTTEVRVVPFSDVDEAHALGESASLEAWRNEQAAAATAADDGNHPLTPDTPMVLERYELLYPVSG</sequence>
<dbReference type="Proteomes" id="UP000188324">
    <property type="component" value="Chromosome"/>
</dbReference>
<dbReference type="STRING" id="1610493.RPIT_06045"/>
<dbReference type="SUPFAM" id="SSF88697">
    <property type="entry name" value="PUA domain-like"/>
    <property type="match status" value="1"/>
</dbReference>
<dbReference type="Gene3D" id="3.10.400.10">
    <property type="entry name" value="Sulfate adenylyltransferase"/>
    <property type="match status" value="1"/>
</dbReference>
<dbReference type="InterPro" id="IPR015947">
    <property type="entry name" value="PUA-like_sf"/>
</dbReference>
<dbReference type="InterPro" id="IPR007374">
    <property type="entry name" value="ASCH_domain"/>
</dbReference>
<evidence type="ECO:0000313" key="2">
    <source>
        <dbReference type="EMBL" id="AQP44428.1"/>
    </source>
</evidence>
<dbReference type="SMART" id="SM01022">
    <property type="entry name" value="ASCH"/>
    <property type="match status" value="1"/>
</dbReference>
<reference evidence="2 3" key="1">
    <citation type="journal article" date="2016" name="Int. J. Syst. Evol. Microbiol.">
        <title>Tessaracoccus flavus sp. nov., isolated from the drainage system of a lindane-producing factory.</title>
        <authorList>
            <person name="Kumari R."/>
            <person name="Singh P."/>
            <person name="Schumann P."/>
            <person name="Lal R."/>
        </authorList>
    </citation>
    <scope>NUCLEOTIDE SEQUENCE [LARGE SCALE GENOMIC DNA]</scope>
    <source>
        <strain evidence="2 3">RP1T</strain>
    </source>
</reference>
<dbReference type="KEGG" id="tfl:RPIT_06045"/>
<gene>
    <name evidence="2" type="ORF">RPIT_06045</name>
</gene>
<dbReference type="PANTHER" id="PTHR39203">
    <property type="entry name" value="CYTOPLASMIC PROTEIN-RELATED"/>
    <property type="match status" value="1"/>
</dbReference>
<organism evidence="2 3">
    <name type="scientific">Tessaracoccus flavus</name>
    <dbReference type="NCBI Taxonomy" id="1610493"/>
    <lineage>
        <taxon>Bacteria</taxon>
        <taxon>Bacillati</taxon>
        <taxon>Actinomycetota</taxon>
        <taxon>Actinomycetes</taxon>
        <taxon>Propionibacteriales</taxon>
        <taxon>Propionibacteriaceae</taxon>
        <taxon>Tessaracoccus</taxon>
    </lineage>
</organism>